<organism evidence="1">
    <name type="scientific">Rhizophora mucronata</name>
    <name type="common">Asiatic mangrove</name>
    <dbReference type="NCBI Taxonomy" id="61149"/>
    <lineage>
        <taxon>Eukaryota</taxon>
        <taxon>Viridiplantae</taxon>
        <taxon>Streptophyta</taxon>
        <taxon>Embryophyta</taxon>
        <taxon>Tracheophyta</taxon>
        <taxon>Spermatophyta</taxon>
        <taxon>Magnoliopsida</taxon>
        <taxon>eudicotyledons</taxon>
        <taxon>Gunneridae</taxon>
        <taxon>Pentapetalae</taxon>
        <taxon>rosids</taxon>
        <taxon>fabids</taxon>
        <taxon>Malpighiales</taxon>
        <taxon>Rhizophoraceae</taxon>
        <taxon>Rhizophora</taxon>
    </lineage>
</organism>
<name>A0A2P2PTP7_RHIMU</name>
<evidence type="ECO:0000313" key="1">
    <source>
        <dbReference type="EMBL" id="MBX58112.1"/>
    </source>
</evidence>
<dbReference type="EMBL" id="GGEC01077628">
    <property type="protein sequence ID" value="MBX58112.1"/>
    <property type="molecule type" value="Transcribed_RNA"/>
</dbReference>
<sequence>MFGNAFKRYLSPLPVMLSRITAVWLMMTHFWTHNRWLI</sequence>
<protein>
    <submittedName>
        <fullName evidence="1">Uncharacterized protein</fullName>
    </submittedName>
</protein>
<accession>A0A2P2PTP7</accession>
<dbReference type="AlphaFoldDB" id="A0A2P2PTP7"/>
<reference evidence="1" key="1">
    <citation type="submission" date="2018-02" db="EMBL/GenBank/DDBJ databases">
        <title>Rhizophora mucronata_Transcriptome.</title>
        <authorList>
            <person name="Meera S.P."/>
            <person name="Sreeshan A."/>
            <person name="Augustine A."/>
        </authorList>
    </citation>
    <scope>NUCLEOTIDE SEQUENCE</scope>
    <source>
        <tissue evidence="1">Leaf</tissue>
    </source>
</reference>
<proteinExistence type="predicted"/>